<dbReference type="Proteomes" id="UP000186601">
    <property type="component" value="Unassembled WGS sequence"/>
</dbReference>
<evidence type="ECO:0000256" key="1">
    <source>
        <dbReference type="ARBA" id="ARBA00025788"/>
    </source>
</evidence>
<reference evidence="4 5" key="1">
    <citation type="submission" date="2018-02" db="EMBL/GenBank/DDBJ databases">
        <title>Genome sequence of the basidiomycete white-rot fungus Phlebia centrifuga.</title>
        <authorList>
            <person name="Granchi Z."/>
            <person name="Peng M."/>
            <person name="de Vries R.P."/>
            <person name="Hilden K."/>
            <person name="Makela M.R."/>
            <person name="Grigoriev I."/>
            <person name="Riley R."/>
        </authorList>
    </citation>
    <scope>NUCLEOTIDE SEQUENCE [LARGE SCALE GENOMIC DNA]</scope>
    <source>
        <strain evidence="4 5">FBCC195</strain>
    </source>
</reference>
<dbReference type="PROSITE" id="PS51532">
    <property type="entry name" value="PITH"/>
    <property type="match status" value="1"/>
</dbReference>
<dbReference type="GO" id="GO:0005737">
    <property type="term" value="C:cytoplasm"/>
    <property type="evidence" value="ECO:0007669"/>
    <property type="project" value="UniProtKB-ARBA"/>
</dbReference>
<name>A0A2R6PBZ0_9APHY</name>
<dbReference type="GO" id="GO:0005634">
    <property type="term" value="C:nucleus"/>
    <property type="evidence" value="ECO:0007669"/>
    <property type="project" value="TreeGrafter"/>
</dbReference>
<gene>
    <name evidence="4" type="ORF">PHLCEN_2v5096</name>
</gene>
<keyword evidence="5" id="KW-1185">Reference proteome</keyword>
<dbReference type="OrthoDB" id="2635at2759"/>
<evidence type="ECO:0000313" key="4">
    <source>
        <dbReference type="EMBL" id="PSR88745.1"/>
    </source>
</evidence>
<sequence>MSHNHSHGGCSDECHDHDIPESEGPRDNLYTRIDRDNTVAMNAENGSGPEIIKPWHERMNEDIFLDSDADDQMIIRIPFTGAVKLRALLLKTGPTDQTPAKVGIFSNVDHLDFSEIASGKPTQEFEIAQGREVGEYHVMPAKFPAVTSITLFFPASQGAENIRIYYVGFLGQWTERKFEPIITVYESRANPADHKRIPGTDGAIWSPDLAHDLEGGSAPFR</sequence>
<evidence type="ECO:0000256" key="2">
    <source>
        <dbReference type="SAM" id="MobiDB-lite"/>
    </source>
</evidence>
<organism evidence="4 5">
    <name type="scientific">Hermanssonia centrifuga</name>
    <dbReference type="NCBI Taxonomy" id="98765"/>
    <lineage>
        <taxon>Eukaryota</taxon>
        <taxon>Fungi</taxon>
        <taxon>Dikarya</taxon>
        <taxon>Basidiomycota</taxon>
        <taxon>Agaricomycotina</taxon>
        <taxon>Agaricomycetes</taxon>
        <taxon>Polyporales</taxon>
        <taxon>Meruliaceae</taxon>
        <taxon>Hermanssonia</taxon>
    </lineage>
</organism>
<evidence type="ECO:0000259" key="3">
    <source>
        <dbReference type="PROSITE" id="PS51532"/>
    </source>
</evidence>
<dbReference type="PANTHER" id="PTHR12175:SF1">
    <property type="entry name" value="PITH DOMAIN-CONTAINING PROTEIN 1"/>
    <property type="match status" value="1"/>
</dbReference>
<dbReference type="Pfam" id="PF06201">
    <property type="entry name" value="PITH"/>
    <property type="match status" value="1"/>
</dbReference>
<dbReference type="InterPro" id="IPR010400">
    <property type="entry name" value="PITH_dom"/>
</dbReference>
<evidence type="ECO:0000313" key="5">
    <source>
        <dbReference type="Proteomes" id="UP000186601"/>
    </source>
</evidence>
<comment type="caution">
    <text evidence="4">The sequence shown here is derived from an EMBL/GenBank/DDBJ whole genome shotgun (WGS) entry which is preliminary data.</text>
</comment>
<accession>A0A2R6PBZ0</accession>
<feature type="region of interest" description="Disordered" evidence="2">
    <location>
        <begin position="1"/>
        <end position="29"/>
    </location>
</feature>
<dbReference type="EMBL" id="MLYV02000503">
    <property type="protein sequence ID" value="PSR88745.1"/>
    <property type="molecule type" value="Genomic_DNA"/>
</dbReference>
<protein>
    <recommendedName>
        <fullName evidence="3">PITH domain-containing protein</fullName>
    </recommendedName>
</protein>
<dbReference type="InterPro" id="IPR037047">
    <property type="entry name" value="PITH_dom_sf"/>
</dbReference>
<dbReference type="AlphaFoldDB" id="A0A2R6PBZ0"/>
<feature type="compositionally biased region" description="Basic and acidic residues" evidence="2">
    <location>
        <begin position="10"/>
        <end position="26"/>
    </location>
</feature>
<proteinExistence type="inferred from homology"/>
<dbReference type="InterPro" id="IPR045099">
    <property type="entry name" value="PITH1-like"/>
</dbReference>
<dbReference type="Gene3D" id="2.60.120.470">
    <property type="entry name" value="PITH domain"/>
    <property type="match status" value="1"/>
</dbReference>
<dbReference type="SUPFAM" id="SSF49785">
    <property type="entry name" value="Galactose-binding domain-like"/>
    <property type="match status" value="1"/>
</dbReference>
<dbReference type="PANTHER" id="PTHR12175">
    <property type="entry name" value="AD039 HT014 THIOREDOXIN FAMILY TRP26"/>
    <property type="match status" value="1"/>
</dbReference>
<comment type="similarity">
    <text evidence="1">Belongs to the PITHD1 family.</text>
</comment>
<feature type="domain" description="PITH" evidence="3">
    <location>
        <begin position="18"/>
        <end position="189"/>
    </location>
</feature>
<dbReference type="InterPro" id="IPR008979">
    <property type="entry name" value="Galactose-bd-like_sf"/>
</dbReference>